<reference evidence="3 4" key="1">
    <citation type="submission" date="2019-01" db="EMBL/GenBank/DDBJ databases">
        <title>Genome sequencing of strain FW10M-9.</title>
        <authorList>
            <person name="Heo J."/>
            <person name="Kim S.-J."/>
            <person name="Kim J.-S."/>
            <person name="Hong S.-B."/>
            <person name="Kwon S.-W."/>
        </authorList>
    </citation>
    <scope>NUCLEOTIDE SEQUENCE [LARGE SCALE GENOMIC DNA]</scope>
    <source>
        <strain evidence="3 4">FW10M-9</strain>
    </source>
</reference>
<dbReference type="InterPro" id="IPR015797">
    <property type="entry name" value="NUDIX_hydrolase-like_dom_sf"/>
</dbReference>
<dbReference type="GO" id="GO:0006754">
    <property type="term" value="P:ATP biosynthetic process"/>
    <property type="evidence" value="ECO:0007669"/>
    <property type="project" value="TreeGrafter"/>
</dbReference>
<dbReference type="OrthoDB" id="954553at2"/>
<dbReference type="InterPro" id="IPR051325">
    <property type="entry name" value="Nudix_hydrolase_domain"/>
</dbReference>
<name>A0A4P6FBP8_9MICO</name>
<dbReference type="Proteomes" id="UP000292118">
    <property type="component" value="Chromosome"/>
</dbReference>
<dbReference type="InterPro" id="IPR000086">
    <property type="entry name" value="NUDIX_hydrolase_dom"/>
</dbReference>
<evidence type="ECO:0000313" key="3">
    <source>
        <dbReference type="EMBL" id="QAY70937.1"/>
    </source>
</evidence>
<keyword evidence="4" id="KW-1185">Reference proteome</keyword>
<dbReference type="Gene3D" id="3.90.79.10">
    <property type="entry name" value="Nucleoside Triphosphate Pyrophosphohydrolase"/>
    <property type="match status" value="1"/>
</dbReference>
<feature type="domain" description="Nudix hydrolase" evidence="2">
    <location>
        <begin position="1"/>
        <end position="159"/>
    </location>
</feature>
<dbReference type="InterPro" id="IPR020084">
    <property type="entry name" value="NUDIX_hydrolase_CS"/>
</dbReference>
<dbReference type="KEGG" id="xya:ET471_13640"/>
<dbReference type="PROSITE" id="PS51462">
    <property type="entry name" value="NUDIX"/>
    <property type="match status" value="1"/>
</dbReference>
<dbReference type="GO" id="GO:0004081">
    <property type="term" value="F:bis(5'-nucleosyl)-tetraphosphatase (asymmetrical) activity"/>
    <property type="evidence" value="ECO:0007669"/>
    <property type="project" value="TreeGrafter"/>
</dbReference>
<dbReference type="Pfam" id="PF00293">
    <property type="entry name" value="NUDIX"/>
    <property type="match status" value="1"/>
</dbReference>
<protein>
    <submittedName>
        <fullName evidence="3">NUDIX domain-containing protein</fullName>
    </submittedName>
</protein>
<dbReference type="GO" id="GO:0006167">
    <property type="term" value="P:AMP biosynthetic process"/>
    <property type="evidence" value="ECO:0007669"/>
    <property type="project" value="TreeGrafter"/>
</dbReference>
<dbReference type="EMBL" id="CP035493">
    <property type="protein sequence ID" value="QAY70937.1"/>
    <property type="molecule type" value="Genomic_DNA"/>
</dbReference>
<evidence type="ECO:0000256" key="1">
    <source>
        <dbReference type="ARBA" id="ARBA00022801"/>
    </source>
</evidence>
<dbReference type="PANTHER" id="PTHR21340">
    <property type="entry name" value="DIADENOSINE 5,5-P1,P4-TETRAPHOSPHATE PYROPHOSPHOHYDROLASE MUTT"/>
    <property type="match status" value="1"/>
</dbReference>
<dbReference type="PANTHER" id="PTHR21340:SF7">
    <property type="entry name" value="NUDIX HYDROLASE DOMAIN-CONTAINING PROTEIN"/>
    <property type="match status" value="1"/>
</dbReference>
<proteinExistence type="predicted"/>
<organism evidence="3 4">
    <name type="scientific">Xylanimonas protaetiae</name>
    <dbReference type="NCBI Taxonomy" id="2509457"/>
    <lineage>
        <taxon>Bacteria</taxon>
        <taxon>Bacillati</taxon>
        <taxon>Actinomycetota</taxon>
        <taxon>Actinomycetes</taxon>
        <taxon>Micrococcales</taxon>
        <taxon>Promicromonosporaceae</taxon>
        <taxon>Xylanimonas</taxon>
    </lineage>
</organism>
<evidence type="ECO:0000259" key="2">
    <source>
        <dbReference type="PROSITE" id="PS51462"/>
    </source>
</evidence>
<dbReference type="PROSITE" id="PS00893">
    <property type="entry name" value="NUDIX_BOX"/>
    <property type="match status" value="1"/>
</dbReference>
<sequence>MPAASAGLLLFRRQPGGGVEVLLGHMGGPFWSRRHEGAWTIPKGEPGPGEAPYAAALREAEEELGVPVPPPADPGAGDLDLGEVRQRAGKRVQAWAREVRPDALDLAALASNTTEIEWPPRSGRRLTVPELDRYAWFAPPAARPVVVQAPAAFLDRLESFLAARPSP</sequence>
<dbReference type="AlphaFoldDB" id="A0A4P6FBP8"/>
<dbReference type="RefSeq" id="WP_129189172.1">
    <property type="nucleotide sequence ID" value="NZ_CP035493.1"/>
</dbReference>
<keyword evidence="1" id="KW-0378">Hydrolase</keyword>
<accession>A0A4P6FBP8</accession>
<dbReference type="SUPFAM" id="SSF55811">
    <property type="entry name" value="Nudix"/>
    <property type="match status" value="1"/>
</dbReference>
<evidence type="ECO:0000313" key="4">
    <source>
        <dbReference type="Proteomes" id="UP000292118"/>
    </source>
</evidence>
<gene>
    <name evidence="3" type="ORF">ET471_13640</name>
</gene>